<accession>A0A2Z5ZFG7</accession>
<sequence length="43" mass="4853">MPEGFSAALGRVLSICATKACGYEYSLQETYWAMKIFLRVFSI</sequence>
<gene>
    <name evidence="1" type="ORF">AcetOrient_orf01681</name>
</gene>
<name>A0A2Z5ZFG7_9PROT</name>
<proteinExistence type="predicted"/>
<dbReference type="EMBL" id="AP018515">
    <property type="protein sequence ID" value="BBC79472.1"/>
    <property type="molecule type" value="Genomic_DNA"/>
</dbReference>
<dbReference type="Proteomes" id="UP000270034">
    <property type="component" value="Chromosome"/>
</dbReference>
<reference evidence="1 2" key="1">
    <citation type="submission" date="2018-02" db="EMBL/GenBank/DDBJ databases">
        <title>Acetobacter orientalis genome.</title>
        <authorList>
            <person name="Nakashima N."/>
            <person name="Tamura T."/>
        </authorList>
    </citation>
    <scope>NUCLEOTIDE SEQUENCE [LARGE SCALE GENOMIC DNA]</scope>
    <source>
        <strain evidence="1 2">FAN1</strain>
    </source>
</reference>
<dbReference type="KEGG" id="aot:AcetOri_orf01681"/>
<evidence type="ECO:0000313" key="1">
    <source>
        <dbReference type="EMBL" id="BBC79472.1"/>
    </source>
</evidence>
<evidence type="ECO:0000313" key="2">
    <source>
        <dbReference type="Proteomes" id="UP000270034"/>
    </source>
</evidence>
<organism evidence="1 2">
    <name type="scientific">Acetobacter orientalis</name>
    <dbReference type="NCBI Taxonomy" id="146474"/>
    <lineage>
        <taxon>Bacteria</taxon>
        <taxon>Pseudomonadati</taxon>
        <taxon>Pseudomonadota</taxon>
        <taxon>Alphaproteobacteria</taxon>
        <taxon>Acetobacterales</taxon>
        <taxon>Acetobacteraceae</taxon>
        <taxon>Acetobacter</taxon>
    </lineage>
</organism>
<protein>
    <submittedName>
        <fullName evidence="1">Uncharacterized protein</fullName>
    </submittedName>
</protein>
<dbReference type="AlphaFoldDB" id="A0A2Z5ZFG7"/>